<proteinExistence type="predicted"/>
<accession>A0ABQ8G6M2</accession>
<gene>
    <name evidence="3" type="ORF">B0J12DRAFT_786665</name>
</gene>
<feature type="transmembrane region" description="Helical" evidence="1">
    <location>
        <begin position="117"/>
        <end position="137"/>
    </location>
</feature>
<keyword evidence="1" id="KW-1133">Transmembrane helix</keyword>
<dbReference type="InterPro" id="IPR025509">
    <property type="entry name" value="DUF4396"/>
</dbReference>
<keyword evidence="1" id="KW-0472">Membrane</keyword>
<evidence type="ECO:0000259" key="2">
    <source>
        <dbReference type="Pfam" id="PF14342"/>
    </source>
</evidence>
<feature type="transmembrane region" description="Helical" evidence="1">
    <location>
        <begin position="149"/>
        <end position="171"/>
    </location>
</feature>
<evidence type="ECO:0000313" key="4">
    <source>
        <dbReference type="Proteomes" id="UP000774617"/>
    </source>
</evidence>
<feature type="transmembrane region" description="Helical" evidence="1">
    <location>
        <begin position="191"/>
        <end position="213"/>
    </location>
</feature>
<feature type="domain" description="DUF4396" evidence="2">
    <location>
        <begin position="84"/>
        <end position="220"/>
    </location>
</feature>
<keyword evidence="4" id="KW-1185">Reference proteome</keyword>
<comment type="caution">
    <text evidence="3">The sequence shown here is derived from an EMBL/GenBank/DDBJ whole genome shotgun (WGS) entry which is preliminary data.</text>
</comment>
<dbReference type="EMBL" id="JAGTJR010000017">
    <property type="protein sequence ID" value="KAH7046584.1"/>
    <property type="molecule type" value="Genomic_DNA"/>
</dbReference>
<dbReference type="Pfam" id="PF14342">
    <property type="entry name" value="DUF4396"/>
    <property type="match status" value="1"/>
</dbReference>
<reference evidence="3 4" key="1">
    <citation type="journal article" date="2021" name="Nat. Commun.">
        <title>Genetic determinants of endophytism in the Arabidopsis root mycobiome.</title>
        <authorList>
            <person name="Mesny F."/>
            <person name="Miyauchi S."/>
            <person name="Thiergart T."/>
            <person name="Pickel B."/>
            <person name="Atanasova L."/>
            <person name="Karlsson M."/>
            <person name="Huettel B."/>
            <person name="Barry K.W."/>
            <person name="Haridas S."/>
            <person name="Chen C."/>
            <person name="Bauer D."/>
            <person name="Andreopoulos W."/>
            <person name="Pangilinan J."/>
            <person name="LaButti K."/>
            <person name="Riley R."/>
            <person name="Lipzen A."/>
            <person name="Clum A."/>
            <person name="Drula E."/>
            <person name="Henrissat B."/>
            <person name="Kohler A."/>
            <person name="Grigoriev I.V."/>
            <person name="Martin F.M."/>
            <person name="Hacquard S."/>
        </authorList>
    </citation>
    <scope>NUCLEOTIDE SEQUENCE [LARGE SCALE GENOMIC DNA]</scope>
    <source>
        <strain evidence="3 4">MPI-SDFR-AT-0080</strain>
    </source>
</reference>
<evidence type="ECO:0000313" key="3">
    <source>
        <dbReference type="EMBL" id="KAH7046584.1"/>
    </source>
</evidence>
<evidence type="ECO:0000256" key="1">
    <source>
        <dbReference type="SAM" id="Phobius"/>
    </source>
</evidence>
<sequence>MSLCIRTTDLQGCRLRRSSAPLRNFISINMRPRLACVLFKLPRPQLSDFSTTQHTLACLNTKPCSKTPAIPSPTTTVFWASRPTWKRSSINTLRCLIGCTLGDFSALWFLQSFYSDLGIGTIMAASMTAGVTSSMLLETVLLRIGRDGLSWPAAAKTAAGMSLISMLTMETAQNAVDYHLTGGAVDLADPWFWTAAAVSVGVGFLAPLPYNYVRLRRYGKSCH</sequence>
<keyword evidence="1" id="KW-0812">Transmembrane</keyword>
<protein>
    <recommendedName>
        <fullName evidence="2">DUF4396 domain-containing protein</fullName>
    </recommendedName>
</protein>
<dbReference type="Proteomes" id="UP000774617">
    <property type="component" value="Unassembled WGS sequence"/>
</dbReference>
<organism evidence="3 4">
    <name type="scientific">Macrophomina phaseolina</name>
    <dbReference type="NCBI Taxonomy" id="35725"/>
    <lineage>
        <taxon>Eukaryota</taxon>
        <taxon>Fungi</taxon>
        <taxon>Dikarya</taxon>
        <taxon>Ascomycota</taxon>
        <taxon>Pezizomycotina</taxon>
        <taxon>Dothideomycetes</taxon>
        <taxon>Dothideomycetes incertae sedis</taxon>
        <taxon>Botryosphaeriales</taxon>
        <taxon>Botryosphaeriaceae</taxon>
        <taxon>Macrophomina</taxon>
    </lineage>
</organism>
<feature type="transmembrane region" description="Helical" evidence="1">
    <location>
        <begin position="92"/>
        <end position="111"/>
    </location>
</feature>
<name>A0ABQ8G6M2_9PEZI</name>